<protein>
    <submittedName>
        <fullName evidence="1">Uncharacterized protein</fullName>
    </submittedName>
</protein>
<reference evidence="1 2" key="1">
    <citation type="journal article" date="2018" name="PLoS Pathog.">
        <title>Evolution of structural diversity of trichothecenes, a family of toxins produced by plant pathogenic and entomopathogenic fungi.</title>
        <authorList>
            <person name="Proctor R.H."/>
            <person name="McCormick S.P."/>
            <person name="Kim H.S."/>
            <person name="Cardoza R.E."/>
            <person name="Stanley A.M."/>
            <person name="Lindo L."/>
            <person name="Kelly A."/>
            <person name="Brown D.W."/>
            <person name="Lee T."/>
            <person name="Vaughan M.M."/>
            <person name="Alexander N.J."/>
            <person name="Busman M."/>
            <person name="Gutierrez S."/>
        </authorList>
    </citation>
    <scope>NUCLEOTIDE SEQUENCE [LARGE SCALE GENOMIC DNA]</scope>
    <source>
        <strain evidence="1 2">NRRL 3299</strain>
    </source>
</reference>
<keyword evidence="2" id="KW-1185">Reference proteome</keyword>
<sequence>MMSQKPYSLSEMETMSGQLSSKAILRKFLQPGIAFEDPPDIPQQMDSNSTIGKHWTRQQILIKANIHNLFVDHQPVYCIPLPVIVRDAAIDYFYTEKGIEGPVVERSPQNQTRTPFQIVPLLGATSIEDREMDYFRISLPEMEEIGIDVENISKTIGDVLAMFIFKCGFWYHGSFFFCTIGKDMNESTGSATIGLCVKGSHRYVERRNPHRAYTREDARKIALMVRQQLLSPQTSLYLWEVFKSAFIARGTKYRSGVPDITPEEVMRCFERCLVNDDASDVGV</sequence>
<evidence type="ECO:0000313" key="2">
    <source>
        <dbReference type="Proteomes" id="UP000266152"/>
    </source>
</evidence>
<accession>A0A395SQ07</accession>
<organism evidence="1 2">
    <name type="scientific">Fusarium sporotrichioides</name>
    <dbReference type="NCBI Taxonomy" id="5514"/>
    <lineage>
        <taxon>Eukaryota</taxon>
        <taxon>Fungi</taxon>
        <taxon>Dikarya</taxon>
        <taxon>Ascomycota</taxon>
        <taxon>Pezizomycotina</taxon>
        <taxon>Sordariomycetes</taxon>
        <taxon>Hypocreomycetidae</taxon>
        <taxon>Hypocreales</taxon>
        <taxon>Nectriaceae</taxon>
        <taxon>Fusarium</taxon>
    </lineage>
</organism>
<dbReference type="Proteomes" id="UP000266152">
    <property type="component" value="Unassembled WGS sequence"/>
</dbReference>
<name>A0A395SQ07_FUSSP</name>
<dbReference type="AlphaFoldDB" id="A0A395SQ07"/>
<evidence type="ECO:0000313" key="1">
    <source>
        <dbReference type="EMBL" id="RGP74132.1"/>
    </source>
</evidence>
<proteinExistence type="predicted"/>
<dbReference type="EMBL" id="PXOF01000023">
    <property type="protein sequence ID" value="RGP74132.1"/>
    <property type="molecule type" value="Genomic_DNA"/>
</dbReference>
<comment type="caution">
    <text evidence="1">The sequence shown here is derived from an EMBL/GenBank/DDBJ whole genome shotgun (WGS) entry which is preliminary data.</text>
</comment>
<gene>
    <name evidence="1" type="ORF">FSPOR_1827</name>
</gene>